<dbReference type="PANTHER" id="PTHR34467:SF1">
    <property type="entry name" value="OS05G0542300 PROTEIN"/>
    <property type="match status" value="1"/>
</dbReference>
<dbReference type="EMBL" id="PGOL01000122">
    <property type="protein sequence ID" value="PKI76395.1"/>
    <property type="molecule type" value="Genomic_DNA"/>
</dbReference>
<sequence>MARCYSLFKAFVIVSFLFFLMTIPSSLGRADYGVHARNLPLVKTNARKVLEVNNALLDYDDVCPNPRHDPRRKPGCNKYFNP</sequence>
<gene>
    <name evidence="2" type="ORF">CRG98_003190</name>
</gene>
<keyword evidence="3" id="KW-1185">Reference proteome</keyword>
<protein>
    <submittedName>
        <fullName evidence="2">Uncharacterized protein</fullName>
    </submittedName>
</protein>
<name>A0A2I0L6Q3_PUNGR</name>
<keyword evidence="1" id="KW-0732">Signal</keyword>
<organism evidence="2 3">
    <name type="scientific">Punica granatum</name>
    <name type="common">Pomegranate</name>
    <dbReference type="NCBI Taxonomy" id="22663"/>
    <lineage>
        <taxon>Eukaryota</taxon>
        <taxon>Viridiplantae</taxon>
        <taxon>Streptophyta</taxon>
        <taxon>Embryophyta</taxon>
        <taxon>Tracheophyta</taxon>
        <taxon>Spermatophyta</taxon>
        <taxon>Magnoliopsida</taxon>
        <taxon>eudicotyledons</taxon>
        <taxon>Gunneridae</taxon>
        <taxon>Pentapetalae</taxon>
        <taxon>rosids</taxon>
        <taxon>malvids</taxon>
        <taxon>Myrtales</taxon>
        <taxon>Lythraceae</taxon>
        <taxon>Punica</taxon>
    </lineage>
</organism>
<evidence type="ECO:0000313" key="3">
    <source>
        <dbReference type="Proteomes" id="UP000233551"/>
    </source>
</evidence>
<evidence type="ECO:0000313" key="2">
    <source>
        <dbReference type="EMBL" id="PKI76395.1"/>
    </source>
</evidence>
<dbReference type="Proteomes" id="UP000233551">
    <property type="component" value="Unassembled WGS sequence"/>
</dbReference>
<dbReference type="AlphaFoldDB" id="A0A2I0L6Q3"/>
<feature type="signal peptide" evidence="1">
    <location>
        <begin position="1"/>
        <end position="28"/>
    </location>
</feature>
<accession>A0A2I0L6Q3</accession>
<dbReference type="PANTHER" id="PTHR34467">
    <property type="entry name" value="TRANSMEMBRANE PROTEIN"/>
    <property type="match status" value="1"/>
</dbReference>
<proteinExistence type="predicted"/>
<reference evidence="2 3" key="1">
    <citation type="submission" date="2017-11" db="EMBL/GenBank/DDBJ databases">
        <title>De-novo sequencing of pomegranate (Punica granatum L.) genome.</title>
        <authorList>
            <person name="Akparov Z."/>
            <person name="Amiraslanov A."/>
            <person name="Hajiyeva S."/>
            <person name="Abbasov M."/>
            <person name="Kaur K."/>
            <person name="Hamwieh A."/>
            <person name="Solovyev V."/>
            <person name="Salamov A."/>
            <person name="Braich B."/>
            <person name="Kosarev P."/>
            <person name="Mahmoud A."/>
            <person name="Hajiyev E."/>
            <person name="Babayeva S."/>
            <person name="Izzatullayeva V."/>
            <person name="Mammadov A."/>
            <person name="Mammadov A."/>
            <person name="Sharifova S."/>
            <person name="Ojaghi J."/>
            <person name="Eynullazada K."/>
            <person name="Bayramov B."/>
            <person name="Abdulazimova A."/>
            <person name="Shahmuradov I."/>
        </authorList>
    </citation>
    <scope>NUCLEOTIDE SEQUENCE [LARGE SCALE GENOMIC DNA]</scope>
    <source>
        <strain evidence="3">cv. AG2017</strain>
        <tissue evidence="2">Leaf</tissue>
    </source>
</reference>
<feature type="chain" id="PRO_5014190422" evidence="1">
    <location>
        <begin position="29"/>
        <end position="82"/>
    </location>
</feature>
<evidence type="ECO:0000256" key="1">
    <source>
        <dbReference type="SAM" id="SignalP"/>
    </source>
</evidence>
<comment type="caution">
    <text evidence="2">The sequence shown here is derived from an EMBL/GenBank/DDBJ whole genome shotgun (WGS) entry which is preliminary data.</text>
</comment>